<evidence type="ECO:0000256" key="6">
    <source>
        <dbReference type="SAM" id="Phobius"/>
    </source>
</evidence>
<evidence type="ECO:0000256" key="5">
    <source>
        <dbReference type="ARBA" id="ARBA00023136"/>
    </source>
</evidence>
<feature type="transmembrane region" description="Helical" evidence="6">
    <location>
        <begin position="309"/>
        <end position="332"/>
    </location>
</feature>
<feature type="transmembrane region" description="Helical" evidence="6">
    <location>
        <begin position="164"/>
        <end position="188"/>
    </location>
</feature>
<feature type="transmembrane region" description="Helical" evidence="6">
    <location>
        <begin position="92"/>
        <end position="118"/>
    </location>
</feature>
<feature type="transmembrane region" description="Helical" evidence="6">
    <location>
        <begin position="194"/>
        <end position="214"/>
    </location>
</feature>
<dbReference type="InterPro" id="IPR002797">
    <property type="entry name" value="Polysacc_synth"/>
</dbReference>
<keyword evidence="3 6" id="KW-0812">Transmembrane</keyword>
<dbReference type="EMBL" id="FLUM01000001">
    <property type="protein sequence ID" value="SBV95767.1"/>
    <property type="molecule type" value="Genomic_DNA"/>
</dbReference>
<name>A0A212J8J2_9BACT</name>
<accession>A0A212J8J2</accession>
<evidence type="ECO:0000256" key="3">
    <source>
        <dbReference type="ARBA" id="ARBA00022692"/>
    </source>
</evidence>
<protein>
    <submittedName>
        <fullName evidence="7">Polysaccharide biosynthesis protein</fullName>
    </submittedName>
</protein>
<dbReference type="Pfam" id="PF01943">
    <property type="entry name" value="Polysacc_synt"/>
    <property type="match status" value="1"/>
</dbReference>
<dbReference type="GO" id="GO:0005886">
    <property type="term" value="C:plasma membrane"/>
    <property type="evidence" value="ECO:0007669"/>
    <property type="project" value="UniProtKB-SubCell"/>
</dbReference>
<feature type="transmembrane region" description="Helical" evidence="6">
    <location>
        <begin position="408"/>
        <end position="429"/>
    </location>
</feature>
<dbReference type="PANTHER" id="PTHR30250">
    <property type="entry name" value="PST FAMILY PREDICTED COLANIC ACID TRANSPORTER"/>
    <property type="match status" value="1"/>
</dbReference>
<feature type="transmembrane region" description="Helical" evidence="6">
    <location>
        <begin position="134"/>
        <end position="157"/>
    </location>
</feature>
<feature type="transmembrane region" description="Helical" evidence="6">
    <location>
        <begin position="382"/>
        <end position="402"/>
    </location>
</feature>
<feature type="transmembrane region" description="Helical" evidence="6">
    <location>
        <begin position="352"/>
        <end position="370"/>
    </location>
</feature>
<feature type="transmembrane region" description="Helical" evidence="6">
    <location>
        <begin position="49"/>
        <end position="71"/>
    </location>
</feature>
<sequence>MERKENSISSNRRIVKNTLMLYFRQILILLVSLYTVRVVLNTLGVEDYGIYNVVGGIVAFFSFLSGTMASATQRFFSFALGQSDTNKLNRTFSINLLIYVVIAIIALVLLETIGLWFVNEKLHVPPERYEAAQFIYHFSVLTFIATIFTAPFMAIIIAHEDMQIYAYVSILEAILKLGVVFLLVYLPWDKLELYGVLIFAVMVIVDLVYIVICTRKYQECQFRKFYWDKKLLREITGFTGWTLFGQITTVFRNQAVTILLNQVFSPVVVAARAVATNITGQVNVFSNNFNTGLYPPIIKSYAANDKKEMFSLIFQGSKITFFLMWVFALPLFLEMDIILQVWLKNPPPEAVLFTRLALVEVMINSISLPMTTAARAPGRMRMYELTLGCIQIAIFIASWIVLIMGARAYSVFVVAIVANLIMFIVRLFIVRKLIGLDIQLFIVEVIVPVFFVMLASSVLSFGLHYLLPIGFFYAVIGVVGSILFACICMYLIALKQSEREKIRNVAITKIDNLRRNC</sequence>
<keyword evidence="5 6" id="KW-0472">Membrane</keyword>
<dbReference type="PANTHER" id="PTHR30250:SF26">
    <property type="entry name" value="PSMA PROTEIN"/>
    <property type="match status" value="1"/>
</dbReference>
<keyword evidence="4 6" id="KW-1133">Transmembrane helix</keyword>
<evidence type="ECO:0000313" key="7">
    <source>
        <dbReference type="EMBL" id="SBV95767.1"/>
    </source>
</evidence>
<feature type="transmembrane region" description="Helical" evidence="6">
    <location>
        <begin position="21"/>
        <end position="43"/>
    </location>
</feature>
<evidence type="ECO:0000256" key="4">
    <source>
        <dbReference type="ARBA" id="ARBA00022989"/>
    </source>
</evidence>
<dbReference type="InterPro" id="IPR050833">
    <property type="entry name" value="Poly_Biosynth_Transport"/>
</dbReference>
<evidence type="ECO:0000256" key="2">
    <source>
        <dbReference type="ARBA" id="ARBA00022475"/>
    </source>
</evidence>
<reference evidence="7" key="1">
    <citation type="submission" date="2016-04" db="EMBL/GenBank/DDBJ databases">
        <authorList>
            <person name="Evans L.H."/>
            <person name="Alamgir A."/>
            <person name="Owens N."/>
            <person name="Weber N.D."/>
            <person name="Virtaneva K."/>
            <person name="Barbian K."/>
            <person name="Babar A."/>
            <person name="Rosenke K."/>
        </authorList>
    </citation>
    <scope>NUCLEOTIDE SEQUENCE</scope>
    <source>
        <strain evidence="7">86-1</strain>
    </source>
</reference>
<organism evidence="7">
    <name type="scientific">uncultured Dysgonomonas sp</name>
    <dbReference type="NCBI Taxonomy" id="206096"/>
    <lineage>
        <taxon>Bacteria</taxon>
        <taxon>Pseudomonadati</taxon>
        <taxon>Bacteroidota</taxon>
        <taxon>Bacteroidia</taxon>
        <taxon>Bacteroidales</taxon>
        <taxon>Dysgonomonadaceae</taxon>
        <taxon>Dysgonomonas</taxon>
        <taxon>environmental samples</taxon>
    </lineage>
</organism>
<feature type="transmembrane region" description="Helical" evidence="6">
    <location>
        <begin position="471"/>
        <end position="493"/>
    </location>
</feature>
<comment type="subcellular location">
    <subcellularLocation>
        <location evidence="1">Cell membrane</location>
        <topology evidence="1">Multi-pass membrane protein</topology>
    </subcellularLocation>
</comment>
<feature type="transmembrane region" description="Helical" evidence="6">
    <location>
        <begin position="441"/>
        <end position="465"/>
    </location>
</feature>
<proteinExistence type="predicted"/>
<keyword evidence="2" id="KW-1003">Cell membrane</keyword>
<gene>
    <name evidence="7" type="ORF">KL86DYS1_11479</name>
</gene>
<dbReference type="RefSeq" id="WP_296939466.1">
    <property type="nucleotide sequence ID" value="NZ_LT599032.1"/>
</dbReference>
<dbReference type="AlphaFoldDB" id="A0A212J8J2"/>
<evidence type="ECO:0000256" key="1">
    <source>
        <dbReference type="ARBA" id="ARBA00004651"/>
    </source>
</evidence>